<evidence type="ECO:0000256" key="10">
    <source>
        <dbReference type="RuleBase" id="RU363097"/>
    </source>
</evidence>
<dbReference type="GO" id="GO:0080019">
    <property type="term" value="F:alcohol-forming very long-chain fatty acyl-CoA reductase activity"/>
    <property type="evidence" value="ECO:0007669"/>
    <property type="project" value="InterPro"/>
</dbReference>
<dbReference type="PANTHER" id="PTHR11011">
    <property type="entry name" value="MALE STERILITY PROTEIN 2-RELATED"/>
    <property type="match status" value="1"/>
</dbReference>
<dbReference type="EMBL" id="OV121142">
    <property type="protein sequence ID" value="CAH0549776.1"/>
    <property type="molecule type" value="Genomic_DNA"/>
</dbReference>
<dbReference type="Proteomes" id="UP001154078">
    <property type="component" value="Chromosome 11"/>
</dbReference>
<keyword evidence="14" id="KW-1185">Reference proteome</keyword>
<gene>
    <name evidence="13" type="ORF">MELIAE_LOCUS2816</name>
</gene>
<feature type="domain" description="Fatty acyl-CoA reductase C-terminal" evidence="11">
    <location>
        <begin position="402"/>
        <end position="494"/>
    </location>
</feature>
<comment type="similarity">
    <text evidence="2 10">Belongs to the fatty acyl-CoA reductase family.</text>
</comment>
<proteinExistence type="inferred from homology"/>
<dbReference type="FunFam" id="3.40.50.720:FF:000143">
    <property type="entry name" value="Fatty acyl-CoA reductase"/>
    <property type="match status" value="1"/>
</dbReference>
<comment type="function">
    <text evidence="10">Catalyzes the reduction of fatty acyl-CoA to fatty alcohols.</text>
</comment>
<dbReference type="CDD" id="cd09071">
    <property type="entry name" value="FAR_C"/>
    <property type="match status" value="1"/>
</dbReference>
<evidence type="ECO:0000259" key="11">
    <source>
        <dbReference type="Pfam" id="PF03015"/>
    </source>
</evidence>
<keyword evidence="5 10" id="KW-0521">NADP</keyword>
<dbReference type="InterPro" id="IPR033640">
    <property type="entry name" value="FAR_C"/>
</dbReference>
<evidence type="ECO:0000256" key="8">
    <source>
        <dbReference type="ARBA" id="ARBA00023136"/>
    </source>
</evidence>
<dbReference type="Gene3D" id="3.40.50.720">
    <property type="entry name" value="NAD(P)-binding Rossmann-like Domain"/>
    <property type="match status" value="1"/>
</dbReference>
<dbReference type="GO" id="GO:0016020">
    <property type="term" value="C:membrane"/>
    <property type="evidence" value="ECO:0007669"/>
    <property type="project" value="UniProtKB-SubCell"/>
</dbReference>
<dbReference type="AlphaFoldDB" id="A0A9P0FEF0"/>
<dbReference type="InterPro" id="IPR026055">
    <property type="entry name" value="FAR"/>
</dbReference>
<evidence type="ECO:0000256" key="6">
    <source>
        <dbReference type="ARBA" id="ARBA00022989"/>
    </source>
</evidence>
<evidence type="ECO:0000256" key="5">
    <source>
        <dbReference type="ARBA" id="ARBA00022857"/>
    </source>
</evidence>
<evidence type="ECO:0000256" key="9">
    <source>
        <dbReference type="ARBA" id="ARBA00052530"/>
    </source>
</evidence>
<evidence type="ECO:0000259" key="12">
    <source>
        <dbReference type="Pfam" id="PF07993"/>
    </source>
</evidence>
<dbReference type="PANTHER" id="PTHR11011:SF116">
    <property type="entry name" value="FATTY ACYL-COA REDUCTASE CG5065-RELATED"/>
    <property type="match status" value="1"/>
</dbReference>
<dbReference type="InterPro" id="IPR036291">
    <property type="entry name" value="NAD(P)-bd_dom_sf"/>
</dbReference>
<evidence type="ECO:0000256" key="2">
    <source>
        <dbReference type="ARBA" id="ARBA00005928"/>
    </source>
</evidence>
<dbReference type="InterPro" id="IPR013120">
    <property type="entry name" value="FAR_NAD-bd"/>
</dbReference>
<dbReference type="GO" id="GO:0035336">
    <property type="term" value="P:long-chain fatty-acyl-CoA metabolic process"/>
    <property type="evidence" value="ECO:0007669"/>
    <property type="project" value="TreeGrafter"/>
</dbReference>
<feature type="domain" description="Thioester reductase (TE)" evidence="12">
    <location>
        <begin position="51"/>
        <end position="321"/>
    </location>
</feature>
<sequence length="556" mass="62726">MVGSGATHGNMASLQQTMNGNTAGVGGGGGGGNGGGGASVSDFYVGKTVFITGGTGFMGKVLLEKLLRSCPGVARIYLLIRPKRGQEAQERLQQLLTSPLFDPLRKERPLDLGKVHPIQGDITQKELAISANDRATLSRNVNIVFHSAATVKFDEKLKLSVTINMLGTQRLVELCRTMDHLEALIHVSTAYCNCDRSEVKETIYAPTIGPDQITNLVEILDENMVDSLTSKLVGDRPNTYTFTKSLAECWLKENKGDLPLVIVRPSIVLSTMNGPLKGWVDNWNGPTGIIAAAGKGLFRTMLCDPEMTADLVPVDVVINLMIVAAWRIGTEKQQPQTSSTQQHNELVIYNCCTGMRKPIKWKTFIDLCFKYMRRHPFSEVTWYPDGTVTSCRSFNTVNKWLLHWLPAYVLDSFVWLAGGKPIMLKVQDKLSKAATCLEYFTTKEWRFDDENVRMLSFTLNESDKQEFCFDVAKIDWKNYIENYVLGIRRFIFKEELESLPKARKQISRLYWSHRIMQVVSVMCMWHFLTLRYAPLRRLWSNALRLLIHLARVLPFV</sequence>
<evidence type="ECO:0000256" key="1">
    <source>
        <dbReference type="ARBA" id="ARBA00004141"/>
    </source>
</evidence>
<keyword evidence="8" id="KW-0472">Membrane</keyword>
<evidence type="ECO:0000256" key="7">
    <source>
        <dbReference type="ARBA" id="ARBA00023098"/>
    </source>
</evidence>
<keyword evidence="7 10" id="KW-0443">Lipid metabolism</keyword>
<name>A0A9P0FEF0_BRAAE</name>
<evidence type="ECO:0000256" key="4">
    <source>
        <dbReference type="ARBA" id="ARBA00022692"/>
    </source>
</evidence>
<dbReference type="SUPFAM" id="SSF51735">
    <property type="entry name" value="NAD(P)-binding Rossmann-fold domains"/>
    <property type="match status" value="1"/>
</dbReference>
<keyword evidence="4" id="KW-0812">Transmembrane</keyword>
<evidence type="ECO:0000313" key="13">
    <source>
        <dbReference type="EMBL" id="CAH0549776.1"/>
    </source>
</evidence>
<dbReference type="GO" id="GO:0102965">
    <property type="term" value="F:alcohol-forming long-chain fatty acyl-CoA reductase activity"/>
    <property type="evidence" value="ECO:0007669"/>
    <property type="project" value="UniProtKB-EC"/>
</dbReference>
<dbReference type="CDD" id="cd05236">
    <property type="entry name" value="FAR-N_SDR_e"/>
    <property type="match status" value="1"/>
</dbReference>
<comment type="catalytic activity">
    <reaction evidence="9 10">
        <text>a long-chain fatty acyl-CoA + 2 NADPH + 2 H(+) = a long-chain primary fatty alcohol + 2 NADP(+) + CoA</text>
        <dbReference type="Rhea" id="RHEA:52716"/>
        <dbReference type="ChEBI" id="CHEBI:15378"/>
        <dbReference type="ChEBI" id="CHEBI:57287"/>
        <dbReference type="ChEBI" id="CHEBI:57783"/>
        <dbReference type="ChEBI" id="CHEBI:58349"/>
        <dbReference type="ChEBI" id="CHEBI:77396"/>
        <dbReference type="ChEBI" id="CHEBI:83139"/>
        <dbReference type="EC" id="1.2.1.84"/>
    </reaction>
</comment>
<dbReference type="Pfam" id="PF03015">
    <property type="entry name" value="Sterile"/>
    <property type="match status" value="1"/>
</dbReference>
<comment type="subcellular location">
    <subcellularLocation>
        <location evidence="1">Membrane</location>
        <topology evidence="1">Multi-pass membrane protein</topology>
    </subcellularLocation>
</comment>
<protein>
    <recommendedName>
        <fullName evidence="10">Fatty acyl-CoA reductase</fullName>
        <ecNumber evidence="10">1.2.1.84</ecNumber>
    </recommendedName>
</protein>
<dbReference type="GO" id="GO:0005777">
    <property type="term" value="C:peroxisome"/>
    <property type="evidence" value="ECO:0007669"/>
    <property type="project" value="TreeGrafter"/>
</dbReference>
<evidence type="ECO:0000256" key="3">
    <source>
        <dbReference type="ARBA" id="ARBA00022516"/>
    </source>
</evidence>
<dbReference type="OrthoDB" id="429813at2759"/>
<accession>A0A9P0FEF0</accession>
<keyword evidence="3 10" id="KW-0444">Lipid biosynthesis</keyword>
<keyword evidence="6" id="KW-1133">Transmembrane helix</keyword>
<keyword evidence="10" id="KW-0560">Oxidoreductase</keyword>
<organism evidence="13 14">
    <name type="scientific">Brassicogethes aeneus</name>
    <name type="common">Rape pollen beetle</name>
    <name type="synonym">Meligethes aeneus</name>
    <dbReference type="NCBI Taxonomy" id="1431903"/>
    <lineage>
        <taxon>Eukaryota</taxon>
        <taxon>Metazoa</taxon>
        <taxon>Ecdysozoa</taxon>
        <taxon>Arthropoda</taxon>
        <taxon>Hexapoda</taxon>
        <taxon>Insecta</taxon>
        <taxon>Pterygota</taxon>
        <taxon>Neoptera</taxon>
        <taxon>Endopterygota</taxon>
        <taxon>Coleoptera</taxon>
        <taxon>Polyphaga</taxon>
        <taxon>Cucujiformia</taxon>
        <taxon>Nitidulidae</taxon>
        <taxon>Meligethinae</taxon>
        <taxon>Brassicogethes</taxon>
    </lineage>
</organism>
<reference evidence="13" key="1">
    <citation type="submission" date="2021-12" db="EMBL/GenBank/DDBJ databases">
        <authorList>
            <person name="King R."/>
        </authorList>
    </citation>
    <scope>NUCLEOTIDE SEQUENCE</scope>
</reference>
<evidence type="ECO:0000313" key="14">
    <source>
        <dbReference type="Proteomes" id="UP001154078"/>
    </source>
</evidence>
<dbReference type="Pfam" id="PF07993">
    <property type="entry name" value="NAD_binding_4"/>
    <property type="match status" value="1"/>
</dbReference>
<dbReference type="EC" id="1.2.1.84" evidence="10"/>